<gene>
    <name evidence="2" type="ORF">DB31_3747</name>
</gene>
<comment type="caution">
    <text evidence="2">The sequence shown here is derived from an EMBL/GenBank/DDBJ whole genome shotgun (WGS) entry which is preliminary data.</text>
</comment>
<keyword evidence="3" id="KW-1185">Reference proteome</keyword>
<dbReference type="EMBL" id="JMCB01000020">
    <property type="protein sequence ID" value="KFE62633.1"/>
    <property type="molecule type" value="Genomic_DNA"/>
</dbReference>
<dbReference type="STRING" id="394096.DB31_3747"/>
<dbReference type="Proteomes" id="UP000028725">
    <property type="component" value="Unassembled WGS sequence"/>
</dbReference>
<evidence type="ECO:0000313" key="2">
    <source>
        <dbReference type="EMBL" id="KFE62633.1"/>
    </source>
</evidence>
<dbReference type="PATRIC" id="fig|394096.3.peg.7482"/>
<accession>A0A085W4M0</accession>
<dbReference type="OrthoDB" id="5516809at2"/>
<organism evidence="2 3">
    <name type="scientific">Hyalangium minutum</name>
    <dbReference type="NCBI Taxonomy" id="394096"/>
    <lineage>
        <taxon>Bacteria</taxon>
        <taxon>Pseudomonadati</taxon>
        <taxon>Myxococcota</taxon>
        <taxon>Myxococcia</taxon>
        <taxon>Myxococcales</taxon>
        <taxon>Cystobacterineae</taxon>
        <taxon>Archangiaceae</taxon>
        <taxon>Hyalangium</taxon>
    </lineage>
</organism>
<evidence type="ECO:0000313" key="3">
    <source>
        <dbReference type="Proteomes" id="UP000028725"/>
    </source>
</evidence>
<proteinExistence type="predicted"/>
<feature type="signal peptide" evidence="1">
    <location>
        <begin position="1"/>
        <end position="24"/>
    </location>
</feature>
<name>A0A085W4M0_9BACT</name>
<keyword evidence="1" id="KW-0732">Signal</keyword>
<evidence type="ECO:0008006" key="4">
    <source>
        <dbReference type="Google" id="ProtNLM"/>
    </source>
</evidence>
<dbReference type="AlphaFoldDB" id="A0A085W4M0"/>
<feature type="chain" id="PRO_5001799220" description="Outer membrane protein beta-barrel domain-containing protein" evidence="1">
    <location>
        <begin position="25"/>
        <end position="187"/>
    </location>
</feature>
<protein>
    <recommendedName>
        <fullName evidence="4">Outer membrane protein beta-barrel domain-containing protein</fullName>
    </recommendedName>
</protein>
<reference evidence="2 3" key="1">
    <citation type="submission" date="2014-04" db="EMBL/GenBank/DDBJ databases">
        <title>Genome assembly of Hyalangium minutum DSM 14724.</title>
        <authorList>
            <person name="Sharma G."/>
            <person name="Subramanian S."/>
        </authorList>
    </citation>
    <scope>NUCLEOTIDE SEQUENCE [LARGE SCALE GENOMIC DNA]</scope>
    <source>
        <strain evidence="2 3">DSM 14724</strain>
    </source>
</reference>
<evidence type="ECO:0000256" key="1">
    <source>
        <dbReference type="SAM" id="SignalP"/>
    </source>
</evidence>
<sequence length="187" mass="19592">MKRNMGWQLLALVAGLVLTVEARAQEVSAGAAGSFGNTGQIVISSDFRATIGYTSVSGPGDQFLIDLRPSVDYFLKENLSLGGTVYLGTAFQRGDDPLLVGVGIRGGYNIPLNSSVSVWPKLGLAVAHSDGFLGFGERTFLEVSLSAPFLVHLAPHFFFGAGPGLITQLGDDTVATLHVSAVVGGYF</sequence>
<dbReference type="RefSeq" id="WP_044196878.1">
    <property type="nucleotide sequence ID" value="NZ_JMCB01000020.1"/>
</dbReference>